<dbReference type="GO" id="GO:0005737">
    <property type="term" value="C:cytoplasm"/>
    <property type="evidence" value="ECO:0007669"/>
    <property type="project" value="UniProtKB-ARBA"/>
</dbReference>
<dbReference type="Gene3D" id="3.40.1280.10">
    <property type="match status" value="1"/>
</dbReference>
<dbReference type="AlphaFoldDB" id="R5LD63"/>
<dbReference type="SUPFAM" id="SSF55315">
    <property type="entry name" value="L30e-like"/>
    <property type="match status" value="1"/>
</dbReference>
<sequence length="259" mass="29217">MITSTGNSQIKDVMNLIKKSGVRKERGLFVIEGIRMFVEIPKDRIVKIYASESFAYDNKEMLCDYRYEIVADNVFKMMSDTKTPQGILAVVKMLEYDIEDLFKKDKVPMLVVLENIQDPGNLGTIIRTAEGAGATGIIMSDKTVDIYNPKTIRSTMGSLFRMPFVYSEDVVAAIHSLKQQNIKVFAAHLEGRNYYYEEDMKVPMAVLIGNEGNGLTEELSKEADVRIKIPMEGKLESLNAAVSTAVILYEAMRQRHIQP</sequence>
<dbReference type="SUPFAM" id="SSF75217">
    <property type="entry name" value="alpha/beta knot"/>
    <property type="match status" value="1"/>
</dbReference>
<dbReference type="InterPro" id="IPR013123">
    <property type="entry name" value="SpoU_subst-bd"/>
</dbReference>
<evidence type="ECO:0000313" key="5">
    <source>
        <dbReference type="EMBL" id="CCY75414.1"/>
    </source>
</evidence>
<dbReference type="Pfam" id="PF00588">
    <property type="entry name" value="SpoU_methylase"/>
    <property type="match status" value="1"/>
</dbReference>
<keyword evidence="3 5" id="KW-0808">Transferase</keyword>
<reference evidence="5" key="1">
    <citation type="submission" date="2012-11" db="EMBL/GenBank/DDBJ databases">
        <title>Dependencies among metagenomic species, viruses, plasmids and units of genetic variation.</title>
        <authorList>
            <person name="Nielsen H.B."/>
            <person name="Almeida M."/>
            <person name="Juncker A.S."/>
            <person name="Rasmussen S."/>
            <person name="Li J."/>
            <person name="Sunagawa S."/>
            <person name="Plichta D."/>
            <person name="Gautier L."/>
            <person name="Le Chatelier E."/>
            <person name="Peletier E."/>
            <person name="Bonde I."/>
            <person name="Nielsen T."/>
            <person name="Manichanh C."/>
            <person name="Arumugam M."/>
            <person name="Batto J."/>
            <person name="Santos M.B.Q.D."/>
            <person name="Blom N."/>
            <person name="Borruel N."/>
            <person name="Burgdorf K.S."/>
            <person name="Boumezbeur F."/>
            <person name="Casellas F."/>
            <person name="Dore J."/>
            <person name="Guarner F."/>
            <person name="Hansen T."/>
            <person name="Hildebrand F."/>
            <person name="Kaas R.S."/>
            <person name="Kennedy S."/>
            <person name="Kristiansen K."/>
            <person name="Kultima J.R."/>
            <person name="Leonard P."/>
            <person name="Levenez F."/>
            <person name="Lund O."/>
            <person name="Moumen B."/>
            <person name="Le Paslier D."/>
            <person name="Pons N."/>
            <person name="Pedersen O."/>
            <person name="Prifti E."/>
            <person name="Qin J."/>
            <person name="Raes J."/>
            <person name="Tap J."/>
            <person name="Tims S."/>
            <person name="Ussery D.W."/>
            <person name="Yamada T."/>
            <person name="MetaHit consortium"/>
            <person name="Renault P."/>
            <person name="Sicheritz-Ponten T."/>
            <person name="Bork P."/>
            <person name="Wang J."/>
            <person name="Brunak S."/>
            <person name="Ehrlich S.D."/>
        </authorList>
    </citation>
    <scope>NUCLEOTIDE SEQUENCE [LARGE SCALE GENOMIC DNA]</scope>
</reference>
<dbReference type="Pfam" id="PF22435">
    <property type="entry name" value="MRM3-like_sub_bind"/>
    <property type="match status" value="1"/>
</dbReference>
<dbReference type="InterPro" id="IPR029028">
    <property type="entry name" value="Alpha/beta_knot_MTases"/>
</dbReference>
<name>R5LD63_9FIRM</name>
<evidence type="ECO:0000256" key="3">
    <source>
        <dbReference type="ARBA" id="ARBA00022679"/>
    </source>
</evidence>
<evidence type="ECO:0000256" key="2">
    <source>
        <dbReference type="ARBA" id="ARBA00022603"/>
    </source>
</evidence>
<dbReference type="PANTHER" id="PTHR43191:SF2">
    <property type="entry name" value="RRNA METHYLTRANSFERASE 3, MITOCHONDRIAL"/>
    <property type="match status" value="1"/>
</dbReference>
<dbReference type="GO" id="GO:0006396">
    <property type="term" value="P:RNA processing"/>
    <property type="evidence" value="ECO:0007669"/>
    <property type="project" value="InterPro"/>
</dbReference>
<dbReference type="NCBIfam" id="TIGR00186">
    <property type="entry name" value="rRNA_methyl_3"/>
    <property type="match status" value="1"/>
</dbReference>
<feature type="domain" description="RNA 2-O ribose methyltransferase substrate binding" evidence="4">
    <location>
        <begin position="30"/>
        <end position="97"/>
    </location>
</feature>
<keyword evidence="2 5" id="KW-0489">Methyltransferase</keyword>
<dbReference type="EMBL" id="CAYU010000004">
    <property type="protein sequence ID" value="CCY75414.1"/>
    <property type="molecule type" value="Genomic_DNA"/>
</dbReference>
<accession>R5LD63</accession>
<dbReference type="InterPro" id="IPR053888">
    <property type="entry name" value="MRM3-like_sub_bind"/>
</dbReference>
<dbReference type="Proteomes" id="UP000018300">
    <property type="component" value="Unassembled WGS sequence"/>
</dbReference>
<dbReference type="PANTHER" id="PTHR43191">
    <property type="entry name" value="RRNA METHYLTRANSFERASE 3"/>
    <property type="match status" value="1"/>
</dbReference>
<protein>
    <submittedName>
        <fullName evidence="5">RNA methyltransferase TrmH family</fullName>
    </submittedName>
</protein>
<dbReference type="InterPro" id="IPR029026">
    <property type="entry name" value="tRNA_m1G_MTases_N"/>
</dbReference>
<evidence type="ECO:0000259" key="4">
    <source>
        <dbReference type="SMART" id="SM00967"/>
    </source>
</evidence>
<dbReference type="InterPro" id="IPR029064">
    <property type="entry name" value="Ribosomal_eL30-like_sf"/>
</dbReference>
<comment type="similarity">
    <text evidence="1">Belongs to the class IV-like SAM-binding methyltransferase superfamily. RNA methyltransferase TrmH family.</text>
</comment>
<gene>
    <name evidence="5" type="ORF">BN569_01519</name>
</gene>
<organism evidence="5 6">
    <name type="scientific">Eshraghiella crossota CAG:259</name>
    <dbReference type="NCBI Taxonomy" id="1263062"/>
    <lineage>
        <taxon>Bacteria</taxon>
        <taxon>Bacillati</taxon>
        <taxon>Bacillota</taxon>
        <taxon>Clostridia</taxon>
        <taxon>Lachnospirales</taxon>
        <taxon>Lachnospiraceae</taxon>
        <taxon>Eshraghiella</taxon>
    </lineage>
</organism>
<comment type="caution">
    <text evidence="5">The sequence shown here is derived from an EMBL/GenBank/DDBJ whole genome shotgun (WGS) entry which is preliminary data.</text>
</comment>
<dbReference type="InterPro" id="IPR051259">
    <property type="entry name" value="rRNA_Methyltransferase"/>
</dbReference>
<dbReference type="GO" id="GO:0003723">
    <property type="term" value="F:RNA binding"/>
    <property type="evidence" value="ECO:0007669"/>
    <property type="project" value="InterPro"/>
</dbReference>
<dbReference type="GO" id="GO:0032259">
    <property type="term" value="P:methylation"/>
    <property type="evidence" value="ECO:0007669"/>
    <property type="project" value="UniProtKB-KW"/>
</dbReference>
<dbReference type="InterPro" id="IPR001537">
    <property type="entry name" value="SpoU_MeTrfase"/>
</dbReference>
<evidence type="ECO:0000256" key="1">
    <source>
        <dbReference type="ARBA" id="ARBA00007228"/>
    </source>
</evidence>
<dbReference type="Gene3D" id="3.30.1330.30">
    <property type="match status" value="1"/>
</dbReference>
<dbReference type="CDD" id="cd18095">
    <property type="entry name" value="SpoU-like_rRNA-MTase"/>
    <property type="match status" value="1"/>
</dbReference>
<dbReference type="SMART" id="SM00967">
    <property type="entry name" value="SpoU_sub_bind"/>
    <property type="match status" value="1"/>
</dbReference>
<dbReference type="InterPro" id="IPR004441">
    <property type="entry name" value="rRNA_MeTrfase_TrmH"/>
</dbReference>
<dbReference type="GO" id="GO:0008173">
    <property type="term" value="F:RNA methyltransferase activity"/>
    <property type="evidence" value="ECO:0007669"/>
    <property type="project" value="InterPro"/>
</dbReference>
<proteinExistence type="inferred from homology"/>
<evidence type="ECO:0000313" key="6">
    <source>
        <dbReference type="Proteomes" id="UP000018300"/>
    </source>
</evidence>